<sequence length="67" mass="8182">MCFGTLWSKRNLWRLFESNYKSESLHNIVEWWKEIGAIWFSSFLQSSMYFTIFIFYFIVLSIVNLVI</sequence>
<dbReference type="EMBL" id="CM042021">
    <property type="protein sequence ID" value="KAI3819361.1"/>
    <property type="molecule type" value="Genomic_DNA"/>
</dbReference>
<proteinExistence type="predicted"/>
<evidence type="ECO:0000313" key="1">
    <source>
        <dbReference type="EMBL" id="KAI3819361.1"/>
    </source>
</evidence>
<evidence type="ECO:0000313" key="2">
    <source>
        <dbReference type="Proteomes" id="UP001056120"/>
    </source>
</evidence>
<reference evidence="2" key="1">
    <citation type="journal article" date="2022" name="Mol. Ecol. Resour.">
        <title>The genomes of chicory, endive, great burdock and yacon provide insights into Asteraceae palaeo-polyploidization history and plant inulin production.</title>
        <authorList>
            <person name="Fan W."/>
            <person name="Wang S."/>
            <person name="Wang H."/>
            <person name="Wang A."/>
            <person name="Jiang F."/>
            <person name="Liu H."/>
            <person name="Zhao H."/>
            <person name="Xu D."/>
            <person name="Zhang Y."/>
        </authorList>
    </citation>
    <scope>NUCLEOTIDE SEQUENCE [LARGE SCALE GENOMIC DNA]</scope>
    <source>
        <strain evidence="2">cv. Yunnan</strain>
    </source>
</reference>
<gene>
    <name evidence="1" type="ORF">L1987_13190</name>
</gene>
<accession>A0ACB9JI46</accession>
<organism evidence="1 2">
    <name type="scientific">Smallanthus sonchifolius</name>
    <dbReference type="NCBI Taxonomy" id="185202"/>
    <lineage>
        <taxon>Eukaryota</taxon>
        <taxon>Viridiplantae</taxon>
        <taxon>Streptophyta</taxon>
        <taxon>Embryophyta</taxon>
        <taxon>Tracheophyta</taxon>
        <taxon>Spermatophyta</taxon>
        <taxon>Magnoliopsida</taxon>
        <taxon>eudicotyledons</taxon>
        <taxon>Gunneridae</taxon>
        <taxon>Pentapetalae</taxon>
        <taxon>asterids</taxon>
        <taxon>campanulids</taxon>
        <taxon>Asterales</taxon>
        <taxon>Asteraceae</taxon>
        <taxon>Asteroideae</taxon>
        <taxon>Heliantheae alliance</taxon>
        <taxon>Millerieae</taxon>
        <taxon>Smallanthus</taxon>
    </lineage>
</organism>
<keyword evidence="2" id="KW-1185">Reference proteome</keyword>
<protein>
    <submittedName>
        <fullName evidence="1">Uncharacterized protein</fullName>
    </submittedName>
</protein>
<comment type="caution">
    <text evidence="1">The sequence shown here is derived from an EMBL/GenBank/DDBJ whole genome shotgun (WGS) entry which is preliminary data.</text>
</comment>
<name>A0ACB9JI46_9ASTR</name>
<reference evidence="1 2" key="2">
    <citation type="journal article" date="2022" name="Mol. Ecol. Resour.">
        <title>The genomes of chicory, endive, great burdock and yacon provide insights into Asteraceae paleo-polyploidization history and plant inulin production.</title>
        <authorList>
            <person name="Fan W."/>
            <person name="Wang S."/>
            <person name="Wang H."/>
            <person name="Wang A."/>
            <person name="Jiang F."/>
            <person name="Liu H."/>
            <person name="Zhao H."/>
            <person name="Xu D."/>
            <person name="Zhang Y."/>
        </authorList>
    </citation>
    <scope>NUCLEOTIDE SEQUENCE [LARGE SCALE GENOMIC DNA]</scope>
    <source>
        <strain evidence="2">cv. Yunnan</strain>
        <tissue evidence="1">Leaves</tissue>
    </source>
</reference>
<dbReference type="Proteomes" id="UP001056120">
    <property type="component" value="Linkage Group LG04"/>
</dbReference>